<evidence type="ECO:0000313" key="5">
    <source>
        <dbReference type="Proteomes" id="UP000831290"/>
    </source>
</evidence>
<dbReference type="EMBL" id="CP094358">
    <property type="protein sequence ID" value="UOB15961.1"/>
    <property type="molecule type" value="Genomic_DNA"/>
</dbReference>
<dbReference type="AlphaFoldDB" id="A0A9E6ZSP2"/>
<feature type="domain" description="Signal transduction histidine kinase internal region" evidence="3">
    <location>
        <begin position="168"/>
        <end position="246"/>
    </location>
</feature>
<keyword evidence="5" id="KW-1185">Reference proteome</keyword>
<dbReference type="PANTHER" id="PTHR34220">
    <property type="entry name" value="SENSOR HISTIDINE KINASE YPDA"/>
    <property type="match status" value="1"/>
</dbReference>
<keyword evidence="4" id="KW-0418">Kinase</keyword>
<dbReference type="RefSeq" id="WP_255841105.1">
    <property type="nucleotide sequence ID" value="NZ_CP094358.1"/>
</dbReference>
<feature type="transmembrane region" description="Helical" evidence="2">
    <location>
        <begin position="45"/>
        <end position="66"/>
    </location>
</feature>
<feature type="transmembrane region" description="Helical" evidence="2">
    <location>
        <begin position="21"/>
        <end position="39"/>
    </location>
</feature>
<dbReference type="Proteomes" id="UP000831290">
    <property type="component" value="Chromosome"/>
</dbReference>
<protein>
    <submittedName>
        <fullName evidence="4">Sensor histidine kinase</fullName>
    </submittedName>
</protein>
<dbReference type="KEGG" id="fbm:MQE35_09430"/>
<dbReference type="GO" id="GO:0000155">
    <property type="term" value="F:phosphorelay sensor kinase activity"/>
    <property type="evidence" value="ECO:0007669"/>
    <property type="project" value="InterPro"/>
</dbReference>
<evidence type="ECO:0000259" key="3">
    <source>
        <dbReference type="Pfam" id="PF06580"/>
    </source>
</evidence>
<dbReference type="InterPro" id="IPR036890">
    <property type="entry name" value="HATPase_C_sf"/>
</dbReference>
<name>A0A9E6ZSP2_9FLAO</name>
<evidence type="ECO:0000313" key="4">
    <source>
        <dbReference type="EMBL" id="UOB15961.1"/>
    </source>
</evidence>
<accession>A0A9E6ZSP2</accession>
<dbReference type="PANTHER" id="PTHR34220:SF7">
    <property type="entry name" value="SENSOR HISTIDINE KINASE YPDA"/>
    <property type="match status" value="1"/>
</dbReference>
<dbReference type="InterPro" id="IPR050640">
    <property type="entry name" value="Bact_2-comp_sensor_kinase"/>
</dbReference>
<evidence type="ECO:0000256" key="1">
    <source>
        <dbReference type="SAM" id="Coils"/>
    </source>
</evidence>
<reference evidence="4" key="1">
    <citation type="submission" date="2022-03" db="EMBL/GenBank/DDBJ databases">
        <title>Description of Abyssus ytuae gen. nov., sp. nov., a novel member of the family Flavobacteriaceae isolated from the sediment of Mariana Trench.</title>
        <authorList>
            <person name="Zhang J."/>
            <person name="Xu X."/>
        </authorList>
    </citation>
    <scope>NUCLEOTIDE SEQUENCE</scope>
    <source>
        <strain evidence="4">MT3330</strain>
    </source>
</reference>
<feature type="transmembrane region" description="Helical" evidence="2">
    <location>
        <begin position="126"/>
        <end position="148"/>
    </location>
</feature>
<keyword evidence="4" id="KW-0808">Transferase</keyword>
<dbReference type="GO" id="GO:0016020">
    <property type="term" value="C:membrane"/>
    <property type="evidence" value="ECO:0007669"/>
    <property type="project" value="InterPro"/>
</dbReference>
<keyword evidence="2" id="KW-0812">Transmembrane</keyword>
<feature type="transmembrane region" description="Helical" evidence="2">
    <location>
        <begin position="78"/>
        <end position="103"/>
    </location>
</feature>
<organism evidence="4 5">
    <name type="scientific">Abyssalbus ytuae</name>
    <dbReference type="NCBI Taxonomy" id="2926907"/>
    <lineage>
        <taxon>Bacteria</taxon>
        <taxon>Pseudomonadati</taxon>
        <taxon>Bacteroidota</taxon>
        <taxon>Flavobacteriia</taxon>
        <taxon>Flavobacteriales</taxon>
        <taxon>Flavobacteriaceae</taxon>
        <taxon>Abyssalbus</taxon>
    </lineage>
</organism>
<feature type="coiled-coil region" evidence="1">
    <location>
        <begin position="144"/>
        <end position="176"/>
    </location>
</feature>
<keyword evidence="2" id="KW-0472">Membrane</keyword>
<keyword evidence="1" id="KW-0175">Coiled coil</keyword>
<dbReference type="InterPro" id="IPR010559">
    <property type="entry name" value="Sig_transdc_His_kin_internal"/>
</dbReference>
<keyword evidence="2" id="KW-1133">Transmembrane helix</keyword>
<gene>
    <name evidence="4" type="ORF">MQE35_09430</name>
</gene>
<proteinExistence type="predicted"/>
<evidence type="ECO:0000256" key="2">
    <source>
        <dbReference type="SAM" id="Phobius"/>
    </source>
</evidence>
<dbReference type="Pfam" id="PF06580">
    <property type="entry name" value="His_kinase"/>
    <property type="match status" value="1"/>
</dbReference>
<sequence length="360" mass="42332">MGDIKKILINYIPKKRWMLHVLFWIIILTLLTFAITTPYGNYYIIFVRNLFMLVPQLLASYLLVYYQVPKLLYKHRYFWFFLSLFVSCYLLSALARVIVIYIIEELFRPPPFTKESVVEILKNPRILFTGYFFNVYTPAIIMFITRLVKEKFEEEKKLETLEKDKVKAELNFLKAQIHPHFLFNTLNNLYVLARKKSDKAPEAILKLSEILDYILYGNPQKVSVEKEIHLIKNYINLEQLRYGERLTVIVNEKIDNPHTQMPPLILISIIENAFKHGVNGLIEKPEIKIDITVNNSELFFEVYNTKPAVAHSGKKDYKNGIGLKNTISQLQLLYPKKHTLEIKDGDGFYIVKLYINLNIT</sequence>
<dbReference type="Gene3D" id="3.30.565.10">
    <property type="entry name" value="Histidine kinase-like ATPase, C-terminal domain"/>
    <property type="match status" value="1"/>
</dbReference>